<comment type="subcellular location">
    <subcellularLocation>
        <location evidence="1">Cell membrane</location>
        <topology evidence="1">Single-pass type II membrane protein</topology>
    </subcellularLocation>
</comment>
<dbReference type="AlphaFoldDB" id="A0A562D789"/>
<dbReference type="Gene3D" id="1.25.40.10">
    <property type="entry name" value="Tetratricopeptide repeat domain"/>
    <property type="match status" value="1"/>
</dbReference>
<evidence type="ECO:0000256" key="6">
    <source>
        <dbReference type="ARBA" id="ARBA00023186"/>
    </source>
</evidence>
<organism evidence="11 12">
    <name type="scientific">Pseudoxanthomonas taiwanensis J19</name>
    <dbReference type="NCBI Taxonomy" id="935569"/>
    <lineage>
        <taxon>Bacteria</taxon>
        <taxon>Pseudomonadati</taxon>
        <taxon>Pseudomonadota</taxon>
        <taxon>Gammaproteobacteria</taxon>
        <taxon>Lysobacterales</taxon>
        <taxon>Lysobacteraceae</taxon>
        <taxon>Pseudoxanthomonas</taxon>
    </lineage>
</organism>
<proteinExistence type="inferred from homology"/>
<dbReference type="GO" id="GO:0005886">
    <property type="term" value="C:plasma membrane"/>
    <property type="evidence" value="ECO:0007669"/>
    <property type="project" value="UniProtKB-SubCell"/>
</dbReference>
<accession>A0A562D789</accession>
<keyword evidence="4 9" id="KW-1133">Transmembrane helix</keyword>
<dbReference type="OrthoDB" id="9789675at2"/>
<dbReference type="PANTHER" id="PTHR38035:SF1">
    <property type="entry name" value="ANCILLARY SECYEG TRANSLOCON SUBUNIT"/>
    <property type="match status" value="1"/>
</dbReference>
<protein>
    <recommendedName>
        <fullName evidence="8">Ancillary SecYEG translocon subunit</fullName>
    </recommendedName>
</protein>
<keyword evidence="2" id="KW-1003">Cell membrane</keyword>
<keyword evidence="5 9" id="KW-0472">Membrane</keyword>
<reference evidence="11 12" key="1">
    <citation type="submission" date="2019-07" db="EMBL/GenBank/DDBJ databases">
        <title>Genome sequencing of lignin-degrading bacterial isolates.</title>
        <authorList>
            <person name="Gladden J."/>
        </authorList>
    </citation>
    <scope>NUCLEOTIDE SEQUENCE [LARGE SCALE GENOMIC DNA]</scope>
    <source>
        <strain evidence="11 12">J19</strain>
    </source>
</reference>
<evidence type="ECO:0000256" key="9">
    <source>
        <dbReference type="SAM" id="Phobius"/>
    </source>
</evidence>
<sequence>MAIDDLLDEHEQGERVRAWLRKNLPGILAGLIVGIAAIWGLRQWQERGLARQQEAHAAYSQAIARLQAGEEDAGAALAGQEGLYASLGALQLAKAQVEAGKPEDAIATLRGIKADPALQPVVRQRLAQLLVATGKPQEALDVLGEDADAVALELRGDALVAAGKAEQARAEYQRALAGLDAEAPARRRVELKLQEAGGQLPETAGSI</sequence>
<comment type="caution">
    <text evidence="11">The sequence shown here is derived from an EMBL/GenBank/DDBJ whole genome shotgun (WGS) entry which is preliminary data.</text>
</comment>
<keyword evidence="6" id="KW-0143">Chaperone</keyword>
<dbReference type="EMBL" id="VLJS01000091">
    <property type="protein sequence ID" value="TWH05422.1"/>
    <property type="molecule type" value="Genomic_DNA"/>
</dbReference>
<evidence type="ECO:0000313" key="12">
    <source>
        <dbReference type="Proteomes" id="UP000321583"/>
    </source>
</evidence>
<evidence type="ECO:0000256" key="2">
    <source>
        <dbReference type="ARBA" id="ARBA00022475"/>
    </source>
</evidence>
<comment type="similarity">
    <text evidence="7">Belongs to the YfgM family.</text>
</comment>
<evidence type="ECO:0000256" key="8">
    <source>
        <dbReference type="ARBA" id="ARBA00024235"/>
    </source>
</evidence>
<dbReference type="Proteomes" id="UP000321583">
    <property type="component" value="Unassembled WGS sequence"/>
</dbReference>
<dbReference type="SUPFAM" id="SSF48452">
    <property type="entry name" value="TPR-like"/>
    <property type="match status" value="1"/>
</dbReference>
<dbReference type="RefSeq" id="WP_019399391.1">
    <property type="nucleotide sequence ID" value="NZ_VLJS01000091.1"/>
</dbReference>
<evidence type="ECO:0000256" key="1">
    <source>
        <dbReference type="ARBA" id="ARBA00004401"/>
    </source>
</evidence>
<dbReference type="InterPro" id="IPR011990">
    <property type="entry name" value="TPR-like_helical_dom_sf"/>
</dbReference>
<evidence type="ECO:0000259" key="10">
    <source>
        <dbReference type="Pfam" id="PF09976"/>
    </source>
</evidence>
<keyword evidence="3 9" id="KW-0812">Transmembrane</keyword>
<evidence type="ECO:0000256" key="5">
    <source>
        <dbReference type="ARBA" id="ARBA00023136"/>
    </source>
</evidence>
<keyword evidence="12" id="KW-1185">Reference proteome</keyword>
<gene>
    <name evidence="11" type="ORF">L613_000600000150</name>
</gene>
<evidence type="ECO:0000256" key="7">
    <source>
        <dbReference type="ARBA" id="ARBA00024197"/>
    </source>
</evidence>
<dbReference type="PANTHER" id="PTHR38035">
    <property type="entry name" value="UPF0070 PROTEIN YFGM"/>
    <property type="match status" value="1"/>
</dbReference>
<evidence type="ECO:0000256" key="3">
    <source>
        <dbReference type="ARBA" id="ARBA00022692"/>
    </source>
</evidence>
<feature type="domain" description="Ancillary SecYEG translocon subunit/Cell division coordinator CpoB TPR" evidence="10">
    <location>
        <begin position="17"/>
        <end position="195"/>
    </location>
</feature>
<dbReference type="InterPro" id="IPR026039">
    <property type="entry name" value="YfgM"/>
</dbReference>
<evidence type="ECO:0000313" key="11">
    <source>
        <dbReference type="EMBL" id="TWH05422.1"/>
    </source>
</evidence>
<evidence type="ECO:0000256" key="4">
    <source>
        <dbReference type="ARBA" id="ARBA00022989"/>
    </source>
</evidence>
<dbReference type="Pfam" id="PF09976">
    <property type="entry name" value="TPR_21"/>
    <property type="match status" value="1"/>
</dbReference>
<name>A0A562D789_9GAMM</name>
<feature type="transmembrane region" description="Helical" evidence="9">
    <location>
        <begin position="24"/>
        <end position="41"/>
    </location>
</feature>
<dbReference type="InterPro" id="IPR018704">
    <property type="entry name" value="SecYEG/CpoB_TPR"/>
</dbReference>
<dbReference type="GO" id="GO:0044877">
    <property type="term" value="F:protein-containing complex binding"/>
    <property type="evidence" value="ECO:0007669"/>
    <property type="project" value="InterPro"/>
</dbReference>